<protein>
    <recommendedName>
        <fullName evidence="3">Rna-directed dna polymerase from mobile element jockey-like</fullName>
    </recommendedName>
</protein>
<evidence type="ECO:0000313" key="1">
    <source>
        <dbReference type="EMBL" id="GAB0179087.1"/>
    </source>
</evidence>
<organism evidence="1 2">
    <name type="scientific">Grus japonensis</name>
    <name type="common">Japanese crane</name>
    <name type="synonym">Red-crowned crane</name>
    <dbReference type="NCBI Taxonomy" id="30415"/>
    <lineage>
        <taxon>Eukaryota</taxon>
        <taxon>Metazoa</taxon>
        <taxon>Chordata</taxon>
        <taxon>Craniata</taxon>
        <taxon>Vertebrata</taxon>
        <taxon>Euteleostomi</taxon>
        <taxon>Archelosauria</taxon>
        <taxon>Archosauria</taxon>
        <taxon>Dinosauria</taxon>
        <taxon>Saurischia</taxon>
        <taxon>Theropoda</taxon>
        <taxon>Coelurosauria</taxon>
        <taxon>Aves</taxon>
        <taxon>Neognathae</taxon>
        <taxon>Neoaves</taxon>
        <taxon>Gruiformes</taxon>
        <taxon>Gruidae</taxon>
        <taxon>Grus</taxon>
    </lineage>
</organism>
<dbReference type="AlphaFoldDB" id="A0ABC9W272"/>
<evidence type="ECO:0008006" key="3">
    <source>
        <dbReference type="Google" id="ProtNLM"/>
    </source>
</evidence>
<keyword evidence="2" id="KW-1185">Reference proteome</keyword>
<evidence type="ECO:0000313" key="2">
    <source>
        <dbReference type="Proteomes" id="UP001623348"/>
    </source>
</evidence>
<dbReference type="Proteomes" id="UP001623348">
    <property type="component" value="Unassembled WGS sequence"/>
</dbReference>
<sequence>MEQILLETMLRHMEDKEVIGDSQHGFTKGKLCLTNLVALYDGVAELVDNERATVIIYLDLCKTFDTVLDMDIGIECTLSKFADDTKLCGVVDIVEGRDAMQKDLDKLERWACVNCMKFNKAK</sequence>
<comment type="caution">
    <text evidence="1">The sequence shown here is derived from an EMBL/GenBank/DDBJ whole genome shotgun (WGS) entry which is preliminary data.</text>
</comment>
<name>A0ABC9W272_GRUJA</name>
<gene>
    <name evidence="1" type="ORF">GRJ2_000374000</name>
</gene>
<proteinExistence type="predicted"/>
<accession>A0ABC9W272</accession>
<dbReference type="PANTHER" id="PTHR33332">
    <property type="entry name" value="REVERSE TRANSCRIPTASE DOMAIN-CONTAINING PROTEIN"/>
    <property type="match status" value="1"/>
</dbReference>
<dbReference type="EMBL" id="BAAFJT010000001">
    <property type="protein sequence ID" value="GAB0179087.1"/>
    <property type="molecule type" value="Genomic_DNA"/>
</dbReference>
<reference evidence="1 2" key="1">
    <citation type="submission" date="2024-06" db="EMBL/GenBank/DDBJ databases">
        <title>The draft genome of Grus japonensis, version 3.</title>
        <authorList>
            <person name="Nabeshima K."/>
            <person name="Suzuki S."/>
            <person name="Onuma M."/>
        </authorList>
    </citation>
    <scope>NUCLEOTIDE SEQUENCE [LARGE SCALE GENOMIC DNA]</scope>
    <source>
        <strain evidence="1 2">451A</strain>
    </source>
</reference>